<feature type="domain" description="VIT" evidence="1">
    <location>
        <begin position="2"/>
        <end position="60"/>
    </location>
</feature>
<comment type="caution">
    <text evidence="2">The sequence shown here is derived from an EMBL/GenBank/DDBJ whole genome shotgun (WGS) entry which is preliminary data.</text>
</comment>
<proteinExistence type="predicted"/>
<evidence type="ECO:0000313" key="2">
    <source>
        <dbReference type="EMBL" id="KAF3861202.1"/>
    </source>
</evidence>
<gene>
    <name evidence="2" type="ORF">F7725_001457</name>
</gene>
<protein>
    <recommendedName>
        <fullName evidence="1">VIT domain-containing protein</fullName>
    </recommendedName>
</protein>
<organism evidence="2 3">
    <name type="scientific">Dissostichus mawsoni</name>
    <name type="common">Antarctic cod</name>
    <dbReference type="NCBI Taxonomy" id="36200"/>
    <lineage>
        <taxon>Eukaryota</taxon>
        <taxon>Metazoa</taxon>
        <taxon>Chordata</taxon>
        <taxon>Craniata</taxon>
        <taxon>Vertebrata</taxon>
        <taxon>Euteleostomi</taxon>
        <taxon>Actinopterygii</taxon>
        <taxon>Neopterygii</taxon>
        <taxon>Teleostei</taxon>
        <taxon>Neoteleostei</taxon>
        <taxon>Acanthomorphata</taxon>
        <taxon>Eupercaria</taxon>
        <taxon>Perciformes</taxon>
        <taxon>Notothenioidei</taxon>
        <taxon>Nototheniidae</taxon>
        <taxon>Dissostichus</taxon>
    </lineage>
</organism>
<dbReference type="EMBL" id="JAAKFY010000002">
    <property type="protein sequence ID" value="KAF3861202.1"/>
    <property type="molecule type" value="Genomic_DNA"/>
</dbReference>
<dbReference type="AlphaFoldDB" id="A0A7J5ZHB0"/>
<dbReference type="PANTHER" id="PTHR46299:SF1">
    <property type="entry name" value="VON WILLEBRAND FACTOR A DOMAIN-CONTAINING PROTEIN 5B1"/>
    <property type="match status" value="1"/>
</dbReference>
<reference evidence="2 3" key="1">
    <citation type="submission" date="2020-03" db="EMBL/GenBank/DDBJ databases">
        <title>Dissostichus mawsoni Genome sequencing and assembly.</title>
        <authorList>
            <person name="Park H."/>
        </authorList>
    </citation>
    <scope>NUCLEOTIDE SEQUENCE [LARGE SCALE GENOMIC DNA]</scope>
    <source>
        <strain evidence="2">DM0001</strain>
        <tissue evidence="2">Muscle</tissue>
    </source>
</reference>
<dbReference type="PANTHER" id="PTHR46299">
    <property type="entry name" value="VON WILLEBRAND FACTOR A DOMAIN-CONTAINING PROTEIN 5B2-RELATED"/>
    <property type="match status" value="1"/>
</dbReference>
<accession>A0A7J5ZHB0</accession>
<evidence type="ECO:0000313" key="3">
    <source>
        <dbReference type="Proteomes" id="UP000518266"/>
    </source>
</evidence>
<dbReference type="OrthoDB" id="1729737at2759"/>
<dbReference type="Proteomes" id="UP000518266">
    <property type="component" value="Unassembled WGS sequence"/>
</dbReference>
<keyword evidence="3" id="KW-1185">Reference proteome</keyword>
<name>A0A7J5ZHB0_DISMA</name>
<evidence type="ECO:0000259" key="1">
    <source>
        <dbReference type="Pfam" id="PF13757"/>
    </source>
</evidence>
<sequence>MPGLINKESRGALPLSVCDITSCVRGYTLAMTASMTYENIEDHAIEGIFLYPLEENSIVVLVDEDLERTVLLVHLGLIPPLETVHVLVSTSSELCTLPCGGIRVRSPPACTPRRSSCASSPPDQSRPPPLCLASLMEEEAINSMDYQFNFQLEIRAPYLLAEPHVPHVLIESGDITPDEYDEFLHGRSDFIKAVKKDGSDLRKVRVPACTWAEEGPPSMHLG</sequence>
<dbReference type="InterPro" id="IPR013694">
    <property type="entry name" value="VIT"/>
</dbReference>
<dbReference type="Pfam" id="PF13757">
    <property type="entry name" value="VIT_2"/>
    <property type="match status" value="1"/>
</dbReference>
<dbReference type="InterPro" id="IPR052627">
    <property type="entry name" value="VWA_domain-containing"/>
</dbReference>